<evidence type="ECO:0000313" key="3">
    <source>
        <dbReference type="EMBL" id="RVW20261.1"/>
    </source>
</evidence>
<feature type="domain" description="Retroviral polymerase SH3-like" evidence="2">
    <location>
        <begin position="54"/>
        <end position="117"/>
    </location>
</feature>
<sequence>MNMVRHAKAFWPEAARWTVHVLNRSSTLVVKDKTLEEMWSGVQPKVDYFRVFRCLAHVHVLDQKRTNLDDKSLQCVLLGVSHESKAYRLFDPATRRIIVSRDVSFEEDKGWNWGKTTEEVKHDILVWKDSVEGEDAFFESEEEVVEGAKKIGVKWVFKTKLNEKGEVDKCKSRVVAKGYAQRQGIDYNEVFAPVARWDTIRMVLALAAQKGWSVYQLDIKSVFLHGELKDVYVEQPLGYIRNGEEEKVYKLKKALYGLKQAPRAWYRRIEAYFVKEGFERCDYEHTLFVKEKKKLQESMKDEFDMTDLGKMNENPIVPGFKLSEDREGARIDATLYKQLIGSLMYITATRPDLMYVVCLLSKYMANPTDLHMQAANRVLRYLKGTVELGVFYKRGEDVGELLAYTDNDYAGDIDDRKSTSVKTEESYEESWAKLRSHFPRVNPDCKEKKQRESAMKPILDDSRSSHFWSTF</sequence>
<dbReference type="InterPro" id="IPR057670">
    <property type="entry name" value="SH3_retrovirus"/>
</dbReference>
<evidence type="ECO:0000313" key="4">
    <source>
        <dbReference type="Proteomes" id="UP000288805"/>
    </source>
</evidence>
<organism evidence="3 4">
    <name type="scientific">Vitis vinifera</name>
    <name type="common">Grape</name>
    <dbReference type="NCBI Taxonomy" id="29760"/>
    <lineage>
        <taxon>Eukaryota</taxon>
        <taxon>Viridiplantae</taxon>
        <taxon>Streptophyta</taxon>
        <taxon>Embryophyta</taxon>
        <taxon>Tracheophyta</taxon>
        <taxon>Spermatophyta</taxon>
        <taxon>Magnoliopsida</taxon>
        <taxon>eudicotyledons</taxon>
        <taxon>Gunneridae</taxon>
        <taxon>Pentapetalae</taxon>
        <taxon>rosids</taxon>
        <taxon>Vitales</taxon>
        <taxon>Vitaceae</taxon>
        <taxon>Viteae</taxon>
        <taxon>Vitis</taxon>
    </lineage>
</organism>
<comment type="caution">
    <text evidence="3">The sequence shown here is derived from an EMBL/GenBank/DDBJ whole genome shotgun (WGS) entry which is preliminary data.</text>
</comment>
<dbReference type="InterPro" id="IPR013103">
    <property type="entry name" value="RVT_2"/>
</dbReference>
<dbReference type="PANTHER" id="PTHR11439">
    <property type="entry name" value="GAG-POL-RELATED RETROTRANSPOSON"/>
    <property type="match status" value="1"/>
</dbReference>
<evidence type="ECO:0000259" key="2">
    <source>
        <dbReference type="Pfam" id="PF25597"/>
    </source>
</evidence>
<dbReference type="PANTHER" id="PTHR11439:SF517">
    <property type="entry name" value="CYSTEINE-RICH RLK (RECEPTOR-LIKE PROTEIN KINASE) 8"/>
    <property type="match status" value="1"/>
</dbReference>
<accession>A0A438CAJ3</accession>
<dbReference type="Pfam" id="PF25597">
    <property type="entry name" value="SH3_retrovirus"/>
    <property type="match status" value="1"/>
</dbReference>
<name>A0A438CAJ3_VITVI</name>
<evidence type="ECO:0000259" key="1">
    <source>
        <dbReference type="Pfam" id="PF07727"/>
    </source>
</evidence>
<dbReference type="Pfam" id="PF07727">
    <property type="entry name" value="RVT_2"/>
    <property type="match status" value="1"/>
</dbReference>
<proteinExistence type="predicted"/>
<protein>
    <submittedName>
        <fullName evidence="3">Retrovirus-related Pol polyprotein from transposon RE2</fullName>
    </submittedName>
</protein>
<feature type="domain" description="Reverse transcriptase Ty1/copia-type" evidence="1">
    <location>
        <begin position="147"/>
        <end position="291"/>
    </location>
</feature>
<dbReference type="Proteomes" id="UP000288805">
    <property type="component" value="Unassembled WGS sequence"/>
</dbReference>
<dbReference type="AlphaFoldDB" id="A0A438CAJ3"/>
<reference evidence="3 4" key="1">
    <citation type="journal article" date="2018" name="PLoS Genet.">
        <title>Population sequencing reveals clonal diversity and ancestral inbreeding in the grapevine cultivar Chardonnay.</title>
        <authorList>
            <person name="Roach M.J."/>
            <person name="Johnson D.L."/>
            <person name="Bohlmann J."/>
            <person name="van Vuuren H.J."/>
            <person name="Jones S.J."/>
            <person name="Pretorius I.S."/>
            <person name="Schmidt S.A."/>
            <person name="Borneman A.R."/>
        </authorList>
    </citation>
    <scope>NUCLEOTIDE SEQUENCE [LARGE SCALE GENOMIC DNA]</scope>
    <source>
        <strain evidence="4">cv. Chardonnay</strain>
        <tissue evidence="3">Leaf</tissue>
    </source>
</reference>
<gene>
    <name evidence="3" type="primary">RE2_102</name>
    <name evidence="3" type="ORF">CK203_114178</name>
</gene>
<dbReference type="EMBL" id="QGNW01002382">
    <property type="protein sequence ID" value="RVW20261.1"/>
    <property type="molecule type" value="Genomic_DNA"/>
</dbReference>
<dbReference type="SUPFAM" id="SSF56672">
    <property type="entry name" value="DNA/RNA polymerases"/>
    <property type="match status" value="1"/>
</dbReference>
<dbReference type="InterPro" id="IPR043502">
    <property type="entry name" value="DNA/RNA_pol_sf"/>
</dbReference>